<dbReference type="AlphaFoldDB" id="A0A4Z0H1L6"/>
<dbReference type="Pfam" id="PF22016">
    <property type="entry name" value="DUF6933"/>
    <property type="match status" value="1"/>
</dbReference>
<protein>
    <recommendedName>
        <fullName evidence="1">DUF6933 domain-containing protein</fullName>
    </recommendedName>
</protein>
<evidence type="ECO:0000313" key="2">
    <source>
        <dbReference type="EMBL" id="TGB02952.1"/>
    </source>
</evidence>
<name>A0A4Z0H1L6_9BACI</name>
<evidence type="ECO:0000313" key="3">
    <source>
        <dbReference type="Proteomes" id="UP000297982"/>
    </source>
</evidence>
<dbReference type="InterPro" id="IPR053864">
    <property type="entry name" value="DUF6933"/>
</dbReference>
<gene>
    <name evidence="2" type="ORF">E4663_11420</name>
</gene>
<dbReference type="STRING" id="192814.GCA_900166575_02902"/>
<dbReference type="RefSeq" id="WP_135327712.1">
    <property type="nucleotide sequence ID" value="NZ_SRJC01000002.1"/>
</dbReference>
<sequence length="171" mass="19934">MFVIGATKKVQNEISYTIEDDKDYQDVPAIFQWHANIISIYNRKCLLLMNNQTGLNLTLFDLREQQFEHLDSVIKGSLRQLLQALEVDQAIIDQMEKQSSQIVYTKTASRQILGMMNEMKSMVEAKTEDQSYDEIDAVEINKFMNKNMLFTPLKHTYPLETFVKYFEESSA</sequence>
<comment type="caution">
    <text evidence="2">The sequence shown here is derived from an EMBL/GenBank/DDBJ whole genome shotgun (WGS) entry which is preliminary data.</text>
</comment>
<reference evidence="2 3" key="1">
    <citation type="journal article" date="2003" name="Int. J. Syst. Evol. Microbiol.">
        <title>Halobacillus salinus sp. nov., isolated from a salt lake on the coast of the East Sea in Korea.</title>
        <authorList>
            <person name="Yoon J.H."/>
            <person name="Kang K.H."/>
            <person name="Park Y.H."/>
        </authorList>
    </citation>
    <scope>NUCLEOTIDE SEQUENCE [LARGE SCALE GENOMIC DNA]</scope>
    <source>
        <strain evidence="2 3">HSL-3</strain>
    </source>
</reference>
<keyword evidence="3" id="KW-1185">Reference proteome</keyword>
<proteinExistence type="predicted"/>
<dbReference type="EMBL" id="SRJC01000002">
    <property type="protein sequence ID" value="TGB02952.1"/>
    <property type="molecule type" value="Genomic_DNA"/>
</dbReference>
<dbReference type="Proteomes" id="UP000297982">
    <property type="component" value="Unassembled WGS sequence"/>
</dbReference>
<feature type="domain" description="DUF6933" evidence="1">
    <location>
        <begin position="4"/>
        <end position="160"/>
    </location>
</feature>
<accession>A0A4Z0H1L6</accession>
<organism evidence="2 3">
    <name type="scientific">Halobacillus salinus</name>
    <dbReference type="NCBI Taxonomy" id="192814"/>
    <lineage>
        <taxon>Bacteria</taxon>
        <taxon>Bacillati</taxon>
        <taxon>Bacillota</taxon>
        <taxon>Bacilli</taxon>
        <taxon>Bacillales</taxon>
        <taxon>Bacillaceae</taxon>
        <taxon>Halobacillus</taxon>
    </lineage>
</organism>
<evidence type="ECO:0000259" key="1">
    <source>
        <dbReference type="Pfam" id="PF22016"/>
    </source>
</evidence>